<feature type="compositionally biased region" description="Acidic residues" evidence="2">
    <location>
        <begin position="199"/>
        <end position="209"/>
    </location>
</feature>
<dbReference type="InterPro" id="IPR002508">
    <property type="entry name" value="MurNAc-LAA_cat"/>
</dbReference>
<reference evidence="4 5" key="1">
    <citation type="submission" date="2023-07" db="EMBL/GenBank/DDBJ databases">
        <title>Sorghum-associated microbial communities from plants grown in Nebraska, USA.</title>
        <authorList>
            <person name="Schachtman D."/>
        </authorList>
    </citation>
    <scope>NUCLEOTIDE SEQUENCE [LARGE SCALE GENOMIC DNA]</scope>
    <source>
        <strain evidence="4 5">CC482</strain>
    </source>
</reference>
<evidence type="ECO:0000313" key="4">
    <source>
        <dbReference type="EMBL" id="MDQ0110784.1"/>
    </source>
</evidence>
<dbReference type="SUPFAM" id="SSF53187">
    <property type="entry name" value="Zn-dependent exopeptidases"/>
    <property type="match status" value="1"/>
</dbReference>
<keyword evidence="5" id="KW-1185">Reference proteome</keyword>
<sequence length="259" mass="28179">MVKLIAVDDGHGLETPGKRTPSFPDGMVMKENEFNRVVAAYLDAHLKRCGFRTLLVAPGDTDIPLNNRTTAANNAKADFYISIHANAYGAGWNGARGIETYYYPGSTAGKQAADIIHAQLVKGTPMPNRGVKEANFHVLRETTMPAVLVELGFMTNREDAELLRSGAYRAECAEELAKGICQVFGVPYIPVSVVPDPIPDPDTDPDQPEEGTAVLSVEDANKIIPFLSAAYMATTDKEARKEFNRLANELRKASGQEPQ</sequence>
<gene>
    <name evidence="4" type="ORF">J2T15_000200</name>
</gene>
<evidence type="ECO:0000259" key="3">
    <source>
        <dbReference type="SMART" id="SM00646"/>
    </source>
</evidence>
<dbReference type="Pfam" id="PF01520">
    <property type="entry name" value="Amidase_3"/>
    <property type="match status" value="1"/>
</dbReference>
<protein>
    <submittedName>
        <fullName evidence="4">N-acetylmuramoyl-L-alanine amidase</fullName>
        <ecNumber evidence="4">3.5.1.28</ecNumber>
    </submittedName>
</protein>
<dbReference type="Gene3D" id="3.40.630.40">
    <property type="entry name" value="Zn-dependent exopeptidases"/>
    <property type="match status" value="1"/>
</dbReference>
<dbReference type="Proteomes" id="UP001229346">
    <property type="component" value="Unassembled WGS sequence"/>
</dbReference>
<comment type="caution">
    <text evidence="4">The sequence shown here is derived from an EMBL/GenBank/DDBJ whole genome shotgun (WGS) entry which is preliminary data.</text>
</comment>
<feature type="domain" description="MurNAc-LAA" evidence="3">
    <location>
        <begin position="69"/>
        <end position="181"/>
    </location>
</feature>
<keyword evidence="1 4" id="KW-0378">Hydrolase</keyword>
<evidence type="ECO:0000256" key="1">
    <source>
        <dbReference type="ARBA" id="ARBA00022801"/>
    </source>
</evidence>
<feature type="region of interest" description="Disordered" evidence="2">
    <location>
        <begin position="195"/>
        <end position="215"/>
    </location>
</feature>
<dbReference type="InterPro" id="IPR050695">
    <property type="entry name" value="N-acetylmuramoyl_amidase_3"/>
</dbReference>
<dbReference type="RefSeq" id="WP_307200167.1">
    <property type="nucleotide sequence ID" value="NZ_JAUSSU010000001.1"/>
</dbReference>
<name>A0ABT9TXK5_PAEHA</name>
<accession>A0ABT9TXK5</accession>
<evidence type="ECO:0000313" key="5">
    <source>
        <dbReference type="Proteomes" id="UP001229346"/>
    </source>
</evidence>
<dbReference type="CDD" id="cd02696">
    <property type="entry name" value="MurNAc-LAA"/>
    <property type="match status" value="1"/>
</dbReference>
<dbReference type="PANTHER" id="PTHR30404:SF0">
    <property type="entry name" value="N-ACETYLMURAMOYL-L-ALANINE AMIDASE AMIC"/>
    <property type="match status" value="1"/>
</dbReference>
<dbReference type="GO" id="GO:0008745">
    <property type="term" value="F:N-acetylmuramoyl-L-alanine amidase activity"/>
    <property type="evidence" value="ECO:0007669"/>
    <property type="project" value="UniProtKB-EC"/>
</dbReference>
<proteinExistence type="predicted"/>
<dbReference type="EC" id="3.5.1.28" evidence="4"/>
<evidence type="ECO:0000256" key="2">
    <source>
        <dbReference type="SAM" id="MobiDB-lite"/>
    </source>
</evidence>
<dbReference type="PANTHER" id="PTHR30404">
    <property type="entry name" value="N-ACETYLMURAMOYL-L-ALANINE AMIDASE"/>
    <property type="match status" value="1"/>
</dbReference>
<organism evidence="4 5">
    <name type="scientific">Paenibacillus harenae</name>
    <dbReference type="NCBI Taxonomy" id="306543"/>
    <lineage>
        <taxon>Bacteria</taxon>
        <taxon>Bacillati</taxon>
        <taxon>Bacillota</taxon>
        <taxon>Bacilli</taxon>
        <taxon>Bacillales</taxon>
        <taxon>Paenibacillaceae</taxon>
        <taxon>Paenibacillus</taxon>
    </lineage>
</organism>
<dbReference type="EMBL" id="JAUSSU010000001">
    <property type="protein sequence ID" value="MDQ0110784.1"/>
    <property type="molecule type" value="Genomic_DNA"/>
</dbReference>
<dbReference type="SMART" id="SM00646">
    <property type="entry name" value="Ami_3"/>
    <property type="match status" value="1"/>
</dbReference>